<protein>
    <submittedName>
        <fullName evidence="1">Uncharacterized protein</fullName>
    </submittedName>
</protein>
<dbReference type="RefSeq" id="WP_066399206.1">
    <property type="nucleotide sequence ID" value="NZ_CP022572.1"/>
</dbReference>
<dbReference type="KEGG" id="nmk:CHR53_13850"/>
<sequence length="167" mass="19511">MNKARAIKIDGESVYIFNSAIYIYESTEGFSLQLDIIVSEVVVKKYKNLDNLIVEIELEDGRLLNLIMHVNSLSGGLPQLNLYVELEDIQEYGDFHIVHENEACFPNIEDGITLEEIRKVEMPDEEVKIKLKLPIDQAEWLMKQKKAALNQLFKDFIYDYWEKQKLK</sequence>
<name>A0A3Q9QV43_9BACI</name>
<gene>
    <name evidence="1" type="ORF">CHR53_13850</name>
</gene>
<accession>A0A3Q9QV43</accession>
<dbReference type="STRING" id="1193713.GCA_001636315_05206"/>
<organism evidence="1 2">
    <name type="scientific">Neobacillus mesonae</name>
    <dbReference type="NCBI Taxonomy" id="1193713"/>
    <lineage>
        <taxon>Bacteria</taxon>
        <taxon>Bacillati</taxon>
        <taxon>Bacillota</taxon>
        <taxon>Bacilli</taxon>
        <taxon>Bacillales</taxon>
        <taxon>Bacillaceae</taxon>
        <taxon>Neobacillus</taxon>
    </lineage>
</organism>
<dbReference type="OrthoDB" id="2862832at2"/>
<evidence type="ECO:0000313" key="2">
    <source>
        <dbReference type="Proteomes" id="UP000282892"/>
    </source>
</evidence>
<dbReference type="AlphaFoldDB" id="A0A3Q9QV43"/>
<evidence type="ECO:0000313" key="1">
    <source>
        <dbReference type="EMBL" id="AZU62280.1"/>
    </source>
</evidence>
<dbReference type="EMBL" id="CP022572">
    <property type="protein sequence ID" value="AZU62280.1"/>
    <property type="molecule type" value="Genomic_DNA"/>
</dbReference>
<dbReference type="Proteomes" id="UP000282892">
    <property type="component" value="Chromosome"/>
</dbReference>
<keyword evidence="2" id="KW-1185">Reference proteome</keyword>
<reference evidence="1 2" key="1">
    <citation type="submission" date="2017-07" db="EMBL/GenBank/DDBJ databases">
        <title>The complete genome sequence of Bacillus mesonae strain H20-5, an efficient strain improving plant abiotic stress resistance.</title>
        <authorList>
            <person name="Kim S.Y."/>
            <person name="Song H."/>
            <person name="Sang M.K."/>
            <person name="Weon H.-Y."/>
            <person name="Song J."/>
        </authorList>
    </citation>
    <scope>NUCLEOTIDE SEQUENCE [LARGE SCALE GENOMIC DNA]</scope>
    <source>
        <strain evidence="1 2">H20-5</strain>
    </source>
</reference>
<proteinExistence type="predicted"/>